<dbReference type="GO" id="GO:0006508">
    <property type="term" value="P:proteolysis"/>
    <property type="evidence" value="ECO:0007669"/>
    <property type="project" value="UniProtKB-KW"/>
</dbReference>
<evidence type="ECO:0000256" key="6">
    <source>
        <dbReference type="ARBA" id="ARBA00023049"/>
    </source>
</evidence>
<keyword evidence="10" id="KW-1185">Reference proteome</keyword>
<dbReference type="InterPro" id="IPR045090">
    <property type="entry name" value="Pept_M3A_M3B"/>
</dbReference>
<evidence type="ECO:0000313" key="10">
    <source>
        <dbReference type="Proteomes" id="UP001161017"/>
    </source>
</evidence>
<dbReference type="InterPro" id="IPR001567">
    <property type="entry name" value="Pept_M3A_M3B_dom"/>
</dbReference>
<sequence>MAPNRKPPQPPPLFHDTGDSIKKKIKGHISNSKALTDRLVKELKPQDATFDNVMLPGELLGNEESLETEVLMFYQAVSESQELRDASTEAQKIAKDYSVEASMREDIFQLVKAVYEKKEKLDPESAKLLDESYKDYIKMGLNLPEGSKRDRFKEIKLRLGSLETDFERNLAEEKGGVWFTPEDLTGVPTDVTSSWEKGTGETEGKLKMNFAYPNLFPTFKYAQNAETRKTAYVANTNKLLKNKPIFQEVIALRDEAARILGYPNHATLRIENKMAKTPERVNDFLSDLRQKLQQGGASEKKALTELKKSDLQSRGDSKGNFDGHYWLWDNPYYNRLMLERDYSVDHEKLAEYFPLSTCIAKMLEIFEQLMGLSFVEVVGKDRDALSPDGDGSHIVWHKDCHLFTVWDSEDQGGNFSGYLYLDLHPRPDKYKHAANFNLQPGFINRDGSRHYPATALVCNFSPPTKTKPSLLKHDEVTTLFHELGHGIHDLVGRTKYSRFHGTNVVRDFVEAPSQMLENWCWTPGQLKSLSNHYSYLSPEYEATWRENSPKDAKQPDKTLPDDLIDKLVKSKHVNDALFNLRQLHFGIFDMTIYQPENHEQATSWDFAELYNKLGYDIQHLDTPVQLGESNDWGNGHTTFAHVISGYDAGYYGYLFSQVYSADMFHTIFAKAPMNPTQGRRYRRTVLEKGGSIDALDLLREFLGREPSNEAFYRELGLQV</sequence>
<dbReference type="InterPro" id="IPR024077">
    <property type="entry name" value="Neurolysin/TOP_dom2"/>
</dbReference>
<comment type="cofactor">
    <cofactor evidence="7">
        <name>Zn(2+)</name>
        <dbReference type="ChEBI" id="CHEBI:29105"/>
    </cofactor>
    <text evidence="7">Binds 1 zinc ion.</text>
</comment>
<evidence type="ECO:0000259" key="8">
    <source>
        <dbReference type="Pfam" id="PF01432"/>
    </source>
</evidence>
<comment type="similarity">
    <text evidence="1 7">Belongs to the peptidase M3 family.</text>
</comment>
<dbReference type="InterPro" id="IPR024079">
    <property type="entry name" value="MetalloPept_cat_dom_sf"/>
</dbReference>
<evidence type="ECO:0000256" key="2">
    <source>
        <dbReference type="ARBA" id="ARBA00022670"/>
    </source>
</evidence>
<dbReference type="Pfam" id="PF01432">
    <property type="entry name" value="Peptidase_M3"/>
    <property type="match status" value="1"/>
</dbReference>
<dbReference type="FunFam" id="3.40.390.10:FF:000006">
    <property type="entry name" value="Thimet oligopeptidase 1"/>
    <property type="match status" value="1"/>
</dbReference>
<evidence type="ECO:0000256" key="5">
    <source>
        <dbReference type="ARBA" id="ARBA00022833"/>
    </source>
</evidence>
<protein>
    <submittedName>
        <fullName evidence="9">Metalloendopeptidase</fullName>
        <ecNumber evidence="9">3.4.24.37</ecNumber>
    </submittedName>
</protein>
<dbReference type="PANTHER" id="PTHR11804">
    <property type="entry name" value="PROTEASE M3 THIMET OLIGOPEPTIDASE-RELATED"/>
    <property type="match status" value="1"/>
</dbReference>
<dbReference type="AlphaFoldDB" id="A0AA43QLK6"/>
<evidence type="ECO:0000313" key="9">
    <source>
        <dbReference type="EMBL" id="MDI1488710.1"/>
    </source>
</evidence>
<dbReference type="GO" id="GO:0005758">
    <property type="term" value="C:mitochondrial intermembrane space"/>
    <property type="evidence" value="ECO:0007669"/>
    <property type="project" value="TreeGrafter"/>
</dbReference>
<dbReference type="SUPFAM" id="SSF55486">
    <property type="entry name" value="Metalloproteases ('zincins'), catalytic domain"/>
    <property type="match status" value="1"/>
</dbReference>
<accession>A0AA43QLK6</accession>
<dbReference type="CDD" id="cd06455">
    <property type="entry name" value="M3A_TOP"/>
    <property type="match status" value="1"/>
</dbReference>
<evidence type="ECO:0000256" key="4">
    <source>
        <dbReference type="ARBA" id="ARBA00022801"/>
    </source>
</evidence>
<keyword evidence="4 7" id="KW-0378">Hydrolase</keyword>
<name>A0AA43QLK6_9LECA</name>
<dbReference type="PANTHER" id="PTHR11804:SF84">
    <property type="entry name" value="SACCHAROLYSIN"/>
    <property type="match status" value="1"/>
</dbReference>
<dbReference type="Gene3D" id="1.20.1050.40">
    <property type="entry name" value="Endopeptidase. Chain P, domain 1"/>
    <property type="match status" value="1"/>
</dbReference>
<dbReference type="InterPro" id="IPR024080">
    <property type="entry name" value="Neurolysin/TOP_N"/>
</dbReference>
<keyword evidence="2 7" id="KW-0645">Protease</keyword>
<reference evidence="9" key="1">
    <citation type="journal article" date="2023" name="Genome Biol. Evol.">
        <title>First Whole Genome Sequence and Flow Cytometry Genome Size Data for the Lichen-Forming Fungus Ramalina farinacea (Ascomycota).</title>
        <authorList>
            <person name="Llewellyn T."/>
            <person name="Mian S."/>
            <person name="Hill R."/>
            <person name="Leitch I.J."/>
            <person name="Gaya E."/>
        </authorList>
    </citation>
    <scope>NUCLEOTIDE SEQUENCE</scope>
    <source>
        <strain evidence="9">LIQ254RAFAR</strain>
    </source>
</reference>
<organism evidence="9 10">
    <name type="scientific">Ramalina farinacea</name>
    <dbReference type="NCBI Taxonomy" id="258253"/>
    <lineage>
        <taxon>Eukaryota</taxon>
        <taxon>Fungi</taxon>
        <taxon>Dikarya</taxon>
        <taxon>Ascomycota</taxon>
        <taxon>Pezizomycotina</taxon>
        <taxon>Lecanoromycetes</taxon>
        <taxon>OSLEUM clade</taxon>
        <taxon>Lecanoromycetidae</taxon>
        <taxon>Lecanorales</taxon>
        <taxon>Lecanorineae</taxon>
        <taxon>Ramalinaceae</taxon>
        <taxon>Ramalina</taxon>
    </lineage>
</organism>
<keyword evidence="3 7" id="KW-0479">Metal-binding</keyword>
<comment type="caution">
    <text evidence="9">The sequence shown here is derived from an EMBL/GenBank/DDBJ whole genome shotgun (WGS) entry which is preliminary data.</text>
</comment>
<dbReference type="Gene3D" id="1.10.1370.10">
    <property type="entry name" value="Neurolysin, domain 3"/>
    <property type="match status" value="1"/>
</dbReference>
<dbReference type="GO" id="GO:0004222">
    <property type="term" value="F:metalloendopeptidase activity"/>
    <property type="evidence" value="ECO:0007669"/>
    <property type="project" value="UniProtKB-EC"/>
</dbReference>
<dbReference type="Gene3D" id="3.40.390.10">
    <property type="entry name" value="Collagenase (Catalytic Domain)"/>
    <property type="match status" value="1"/>
</dbReference>
<dbReference type="GO" id="GO:0006518">
    <property type="term" value="P:peptide metabolic process"/>
    <property type="evidence" value="ECO:0007669"/>
    <property type="project" value="TreeGrafter"/>
</dbReference>
<dbReference type="Proteomes" id="UP001161017">
    <property type="component" value="Unassembled WGS sequence"/>
</dbReference>
<keyword evidence="6 7" id="KW-0482">Metalloprotease</keyword>
<gene>
    <name evidence="9" type="primary">PRD1</name>
    <name evidence="9" type="ORF">OHK93_007986</name>
</gene>
<keyword evidence="5 7" id="KW-0862">Zinc</keyword>
<evidence type="ECO:0000256" key="7">
    <source>
        <dbReference type="RuleBase" id="RU003435"/>
    </source>
</evidence>
<evidence type="ECO:0000256" key="1">
    <source>
        <dbReference type="ARBA" id="ARBA00006040"/>
    </source>
</evidence>
<dbReference type="EC" id="3.4.24.37" evidence="9"/>
<proteinExistence type="inferred from homology"/>
<feature type="domain" description="Peptidase M3A/M3B catalytic" evidence="8">
    <location>
        <begin position="219"/>
        <end position="716"/>
    </location>
</feature>
<dbReference type="EMBL" id="JAPUFD010000008">
    <property type="protein sequence ID" value="MDI1488710.1"/>
    <property type="molecule type" value="Genomic_DNA"/>
</dbReference>
<evidence type="ECO:0000256" key="3">
    <source>
        <dbReference type="ARBA" id="ARBA00022723"/>
    </source>
</evidence>
<dbReference type="GO" id="GO:0046872">
    <property type="term" value="F:metal ion binding"/>
    <property type="evidence" value="ECO:0007669"/>
    <property type="project" value="UniProtKB-UniRule"/>
</dbReference>